<evidence type="ECO:0000256" key="1">
    <source>
        <dbReference type="SAM" id="MobiDB-lite"/>
    </source>
</evidence>
<dbReference type="Pfam" id="PF12770">
    <property type="entry name" value="CHAT"/>
    <property type="match status" value="1"/>
</dbReference>
<dbReference type="AlphaFoldDB" id="A0A4R3RHC3"/>
<gene>
    <name evidence="3" type="ORF">EV129_118114</name>
</gene>
<feature type="region of interest" description="Disordered" evidence="1">
    <location>
        <begin position="246"/>
        <end position="272"/>
    </location>
</feature>
<accession>A0A4R3RHC3</accession>
<comment type="caution">
    <text evidence="3">The sequence shown here is derived from an EMBL/GenBank/DDBJ whole genome shotgun (WGS) entry which is preliminary data.</text>
</comment>
<dbReference type="Proteomes" id="UP000295507">
    <property type="component" value="Unassembled WGS sequence"/>
</dbReference>
<sequence length="636" mass="70554">MAHTPRDARFGAPKILLPTGSWSYIIDLYEAEYPSSMIFLDFEIADGIGNLRAQVASETAKAYLIKLFKQHPSVKHLEADVTVTAPFRSAQRDPFDIAFDSWDGQSADPLLESGVTLLRYPAIEMIGERRVGETIVIIVRLENEPDQWTVGEPTTIEGVPETWKQIDVDVVLHSAQLDIDATTARETVIIRRDQDCTPAFFQARILPEAAKAGEIQIDVHFFYESRRCGAAKRTMLLTFEQTGTSIEGSGKMNKAEQTQPSPHHEATAPKNFTLPTQIQPGLEASELTIIIDRQGSGVNEQYRWSTYSRVAGEGKLTTVGPLDLHGSGREFAWKLVENFNNLPAGGHERTVKGVGRKIWEATPGNFQTHYLDLVARRGTGFPIQIFSDEPYVPWEMMLPADPTGSRDYDHLFIQHPIARWPLSTSRRAPTEFKVGMLASFVPTYTSRFLLAAKEEGTWLCERLGAVAQSPSYDEFLNFLEKPPEATSVQIVHFAGHGTISDAEPASIEMLDEKFVTVDEVRQPGIKLGHRDRSLFVLNACEVGSTSIELGLVIGWADALIGNAFGGVIAPLWQVKDEYASAMIKTTLERFLRQSETIGEALRVAREESRSSSTTPFSYVLYGDVMARSNGGTAIKS</sequence>
<organism evidence="3 4">
    <name type="scientific">Rhizobium azibense</name>
    <dbReference type="NCBI Taxonomy" id="1136135"/>
    <lineage>
        <taxon>Bacteria</taxon>
        <taxon>Pseudomonadati</taxon>
        <taxon>Pseudomonadota</taxon>
        <taxon>Alphaproteobacteria</taxon>
        <taxon>Hyphomicrobiales</taxon>
        <taxon>Rhizobiaceae</taxon>
        <taxon>Rhizobium/Agrobacterium group</taxon>
        <taxon>Rhizobium</taxon>
    </lineage>
</organism>
<dbReference type="InterPro" id="IPR024983">
    <property type="entry name" value="CHAT_dom"/>
</dbReference>
<evidence type="ECO:0000259" key="2">
    <source>
        <dbReference type="Pfam" id="PF12770"/>
    </source>
</evidence>
<name>A0A4R3RHC3_9HYPH</name>
<reference evidence="3 4" key="1">
    <citation type="submission" date="2019-03" db="EMBL/GenBank/DDBJ databases">
        <title>Genomic Encyclopedia of Type Strains, Phase IV (KMG-V): Genome sequencing to study the core and pangenomes of soil and plant-associated prokaryotes.</title>
        <authorList>
            <person name="Whitman W."/>
        </authorList>
    </citation>
    <scope>NUCLEOTIDE SEQUENCE [LARGE SCALE GENOMIC DNA]</scope>
    <source>
        <strain evidence="3 4">IE4868</strain>
    </source>
</reference>
<protein>
    <submittedName>
        <fullName evidence="3">CHAT domain-containing protein</fullName>
    </submittedName>
</protein>
<evidence type="ECO:0000313" key="4">
    <source>
        <dbReference type="Proteomes" id="UP000295507"/>
    </source>
</evidence>
<proteinExistence type="predicted"/>
<feature type="domain" description="CHAT" evidence="2">
    <location>
        <begin position="479"/>
        <end position="612"/>
    </location>
</feature>
<dbReference type="EMBL" id="SMBK01000018">
    <property type="protein sequence ID" value="TCU32892.1"/>
    <property type="molecule type" value="Genomic_DNA"/>
</dbReference>
<dbReference type="RefSeq" id="WP_132553421.1">
    <property type="nucleotide sequence ID" value="NZ_SMBK01000018.1"/>
</dbReference>
<evidence type="ECO:0000313" key="3">
    <source>
        <dbReference type="EMBL" id="TCU32892.1"/>
    </source>
</evidence>